<dbReference type="Gene3D" id="3.40.430.10">
    <property type="entry name" value="Dihydrofolate Reductase, subunit A"/>
    <property type="match status" value="1"/>
</dbReference>
<evidence type="ECO:0000256" key="2">
    <source>
        <dbReference type="ARBA" id="ARBA00022679"/>
    </source>
</evidence>
<dbReference type="PANTHER" id="PTHR11548">
    <property type="entry name" value="THYMIDYLATE SYNTHASE 1"/>
    <property type="match status" value="1"/>
</dbReference>
<evidence type="ECO:0000313" key="6">
    <source>
        <dbReference type="EMBL" id="ALH07084.1"/>
    </source>
</evidence>
<dbReference type="Pfam" id="PF00186">
    <property type="entry name" value="DHFR_1"/>
    <property type="match status" value="1"/>
</dbReference>
<feature type="domain" description="DHFR" evidence="5">
    <location>
        <begin position="3"/>
        <end position="171"/>
    </location>
</feature>
<sequence length="446" mass="50511">MSLYFMIFACDENGGIGNKGKIPWHLPEDLAMFQRMTFGRTIIYGRKTLESFPDQKPLGKRRNIILSKNKNFSVDGAETCTSLEEAFSRCDDYSIVIGGESIYTQCLTQYPELCLGVSRTLVFGEHPCDRFFSVKNSPFTYLIKESKKFQAAMFHNSDSGELGYLALLSQVVNYGDERQDRTGTGTKSLFAKTLHFPNVSENFPMLTVKKTNWDKILSELLWFLSGSTDATILKEKGNDIWDGNASKEFQEKVGLSHYEEGDCGPIYPFQWRHAGAKYVDCKKDYTGEGKDQILEMVRLIQEDPTSRRILLESWNVADLDKMVLPPCHKTFQVYVRGDKIDGQVYQRSADLALGVPFNIASYACLLSLLAKRTGKSAGNLTLCFGDVHVYKNHMENAQKMLERVPHRPPILEIVNIADDTLKKLEPSDFVLKDYKSYSALNFAMAV</sequence>
<dbReference type="GO" id="GO:0032259">
    <property type="term" value="P:methylation"/>
    <property type="evidence" value="ECO:0007669"/>
    <property type="project" value="UniProtKB-KW"/>
</dbReference>
<dbReference type="GO" id="GO:0006231">
    <property type="term" value="P:dTMP biosynthetic process"/>
    <property type="evidence" value="ECO:0007669"/>
    <property type="project" value="InterPro"/>
</dbReference>
<dbReference type="CDD" id="cd00209">
    <property type="entry name" value="DHFR"/>
    <property type="match status" value="1"/>
</dbReference>
<dbReference type="InterPro" id="IPR023451">
    <property type="entry name" value="Thymidate_synth/dCMP_Mease_dom"/>
</dbReference>
<evidence type="ECO:0000259" key="5">
    <source>
        <dbReference type="PROSITE" id="PS51330"/>
    </source>
</evidence>
<evidence type="ECO:0000256" key="4">
    <source>
        <dbReference type="ARBA" id="ARBA00023002"/>
    </source>
</evidence>
<dbReference type="GO" id="GO:0046654">
    <property type="term" value="P:tetrahydrofolate biosynthetic process"/>
    <property type="evidence" value="ECO:0007669"/>
    <property type="project" value="InterPro"/>
</dbReference>
<evidence type="ECO:0000313" key="7">
    <source>
        <dbReference type="Proteomes" id="UP000319438"/>
    </source>
</evidence>
<dbReference type="SUPFAM" id="SSF53597">
    <property type="entry name" value="Dihydrofolate reductase-like"/>
    <property type="match status" value="1"/>
</dbReference>
<dbReference type="NCBIfam" id="TIGR03284">
    <property type="entry name" value="thym_sym"/>
    <property type="match status" value="1"/>
</dbReference>
<dbReference type="PANTHER" id="PTHR11548:SF2">
    <property type="entry name" value="THYMIDYLATE SYNTHASE"/>
    <property type="match status" value="1"/>
</dbReference>
<evidence type="ECO:0000256" key="3">
    <source>
        <dbReference type="ARBA" id="ARBA00022857"/>
    </source>
</evidence>
<protein>
    <submittedName>
        <fullName evidence="6">Dihydrofolate reductase-thymidylate synthase</fullName>
    </submittedName>
</protein>
<dbReference type="PROSITE" id="PS51330">
    <property type="entry name" value="DHFR_2"/>
    <property type="match status" value="1"/>
</dbReference>
<dbReference type="GO" id="GO:0004146">
    <property type="term" value="F:dihydrofolate reductase activity"/>
    <property type="evidence" value="ECO:0007669"/>
    <property type="project" value="InterPro"/>
</dbReference>
<dbReference type="PRINTS" id="PR00108">
    <property type="entry name" value="THYMDSNTHASE"/>
</dbReference>
<dbReference type="InterPro" id="IPR017925">
    <property type="entry name" value="DHFR_CS"/>
</dbReference>
<gene>
    <name evidence="6" type="ORF">PMV_386</name>
</gene>
<dbReference type="SUPFAM" id="SSF55831">
    <property type="entry name" value="Thymidylate synthase/dCMP hydroxymethylase"/>
    <property type="match status" value="1"/>
</dbReference>
<dbReference type="GO" id="GO:0004799">
    <property type="term" value="F:thymidylate synthase activity"/>
    <property type="evidence" value="ECO:0007669"/>
    <property type="project" value="InterPro"/>
</dbReference>
<reference evidence="6" key="1">
    <citation type="journal article" date="2015" name="Genome Announc.">
        <title>Complete Genome Sequence of a New Member of the Marseilleviridae Recovered from the Brackish Submarine Spring in the Cassis Port-Miou Calanque, France.</title>
        <authorList>
            <person name="Doutre G."/>
            <person name="Arfib B."/>
            <person name="Rochette P."/>
            <person name="Claverie J.M."/>
            <person name="Bonin P."/>
            <person name="Abergel C."/>
        </authorList>
    </citation>
    <scope>NUCLEOTIDE SEQUENCE [LARGE SCALE GENOMIC DNA]</scope>
    <source>
        <strain evidence="6">1</strain>
    </source>
</reference>
<dbReference type="CDD" id="cd00351">
    <property type="entry name" value="TS_Pyrimidine_HMase"/>
    <property type="match status" value="1"/>
</dbReference>
<dbReference type="InterPro" id="IPR001796">
    <property type="entry name" value="DHFR_dom"/>
</dbReference>
<keyword evidence="2" id="KW-0808">Transferase</keyword>
<evidence type="ECO:0000256" key="1">
    <source>
        <dbReference type="ARBA" id="ARBA00022603"/>
    </source>
</evidence>
<dbReference type="PROSITE" id="PS00075">
    <property type="entry name" value="DHFR_1"/>
    <property type="match status" value="1"/>
</dbReference>
<name>A0A0N9PUT3_9VIRU</name>
<accession>A0A0N9PUT3</accession>
<keyword evidence="3" id="KW-0521">NADP</keyword>
<dbReference type="Pfam" id="PF00303">
    <property type="entry name" value="Thymidylat_synt"/>
    <property type="match status" value="1"/>
</dbReference>
<dbReference type="HAMAP" id="MF_00008">
    <property type="entry name" value="Thymidy_synth_bact"/>
    <property type="match status" value="1"/>
</dbReference>
<dbReference type="Proteomes" id="UP000319438">
    <property type="component" value="Segment"/>
</dbReference>
<organism evidence="6 7">
    <name type="scientific">Port-miou virus</name>
    <dbReference type="NCBI Taxonomy" id="1733873"/>
    <lineage>
        <taxon>Viruses</taxon>
        <taxon>Varidnaviria</taxon>
        <taxon>Bamfordvirae</taxon>
        <taxon>Nucleocytoviricota</taxon>
        <taxon>Megaviricetes</taxon>
        <taxon>Pimascovirales</taxon>
        <taxon>Pimascovirales incertae sedis</taxon>
        <taxon>Marseilleviridae</taxon>
        <taxon>Losannavirus</taxon>
        <taxon>Losannavirus lausannense</taxon>
        <taxon>Lausannevirus</taxon>
    </lineage>
</organism>
<dbReference type="InterPro" id="IPR036926">
    <property type="entry name" value="Thymidate_synth/dCMP_Mease_sf"/>
</dbReference>
<dbReference type="InterPro" id="IPR024072">
    <property type="entry name" value="DHFR-like_dom_sf"/>
</dbReference>
<keyword evidence="4" id="KW-0560">Oxidoreductase</keyword>
<dbReference type="EMBL" id="KT428292">
    <property type="protein sequence ID" value="ALH07084.1"/>
    <property type="molecule type" value="Genomic_DNA"/>
</dbReference>
<proteinExistence type="inferred from homology"/>
<dbReference type="InterPro" id="IPR045097">
    <property type="entry name" value="Thymidate_synth/dCMP_Mease"/>
</dbReference>
<keyword evidence="1" id="KW-0489">Methyltransferase</keyword>
<dbReference type="Gene3D" id="3.30.572.10">
    <property type="entry name" value="Thymidylate synthase/dCMP hydroxymethylase domain"/>
    <property type="match status" value="1"/>
</dbReference>
<dbReference type="InterPro" id="IPR000398">
    <property type="entry name" value="Thymidylate_synthase"/>
</dbReference>